<name>A0A832T2S0_PYRHR</name>
<dbReference type="EMBL" id="DUJN01000002">
    <property type="protein sequence ID" value="HII60221.1"/>
    <property type="molecule type" value="Genomic_DNA"/>
</dbReference>
<evidence type="ECO:0000313" key="2">
    <source>
        <dbReference type="EMBL" id="HII60221.1"/>
    </source>
</evidence>
<protein>
    <submittedName>
        <fullName evidence="2">BtpA/SgcQ family protein</fullName>
    </submittedName>
</protein>
<comment type="similarity">
    <text evidence="1">Belongs to the BtpA family.</text>
</comment>
<comment type="caution">
    <text evidence="2">The sequence shown here is derived from an EMBL/GenBank/DDBJ whole genome shotgun (WGS) entry which is preliminary data.</text>
</comment>
<dbReference type="NCBIfam" id="TIGR00259">
    <property type="entry name" value="thylakoid_BtpA"/>
    <property type="match status" value="1"/>
</dbReference>
<dbReference type="Pfam" id="PF03437">
    <property type="entry name" value="BtpA"/>
    <property type="match status" value="1"/>
</dbReference>
<proteinExistence type="inferred from homology"/>
<dbReference type="RefSeq" id="WP_010885295.1">
    <property type="nucleotide sequence ID" value="NZ_DUJN01000002.1"/>
</dbReference>
<organism evidence="2 3">
    <name type="scientific">Pyrococcus horikoshii</name>
    <dbReference type="NCBI Taxonomy" id="53953"/>
    <lineage>
        <taxon>Archaea</taxon>
        <taxon>Methanobacteriati</taxon>
        <taxon>Methanobacteriota</taxon>
        <taxon>Thermococci</taxon>
        <taxon>Thermococcales</taxon>
        <taxon>Thermococcaceae</taxon>
        <taxon>Pyrococcus</taxon>
    </lineage>
</organism>
<reference evidence="2" key="1">
    <citation type="journal article" date="2020" name="bioRxiv">
        <title>A rank-normalized archaeal taxonomy based on genome phylogeny resolves widespread incomplete and uneven classifications.</title>
        <authorList>
            <person name="Rinke C."/>
            <person name="Chuvochina M."/>
            <person name="Mussig A.J."/>
            <person name="Chaumeil P.-A."/>
            <person name="Waite D.W."/>
            <person name="Whitman W.B."/>
            <person name="Parks D.H."/>
            <person name="Hugenholtz P."/>
        </authorList>
    </citation>
    <scope>NUCLEOTIDE SEQUENCE</scope>
    <source>
        <strain evidence="2">UBA8834</strain>
    </source>
</reference>
<dbReference type="InterPro" id="IPR005137">
    <property type="entry name" value="BtpA"/>
</dbReference>
<sequence length="259" mass="28209">MQFNNKPLIGVVHLPPLPGSPGYKGELDEVIDRAISDAAKYQEAGFDAIILENYGDFPYSKTVGKETVSAFSVVANEVKREIALPLGINVLRNDCIAAYSIAYSIKADFIRVNVLTGVAFTDQGIVEGCARELAELRTRLPSRIDVLADVHVKHATHFSNFENALLDTIERGGADAVIVTGSRTGSEVDIQELITAKRISPVPVLVGSGVNPRNIKLFWRYSDGFIVGTWVKEGGRTINEVSIERATKLAKLVKSLREG</sequence>
<dbReference type="AlphaFoldDB" id="A0A832T2S0"/>
<dbReference type="InterPro" id="IPR011060">
    <property type="entry name" value="RibuloseP-bd_barrel"/>
</dbReference>
<dbReference type="PANTHER" id="PTHR21381:SF3">
    <property type="entry name" value="SGC REGION PROTEIN SGCQ-RELATED"/>
    <property type="match status" value="1"/>
</dbReference>
<dbReference type="Proteomes" id="UP000617544">
    <property type="component" value="Unassembled WGS sequence"/>
</dbReference>
<dbReference type="PIRSF" id="PIRSF005956">
    <property type="entry name" value="BtpA"/>
    <property type="match status" value="1"/>
</dbReference>
<gene>
    <name evidence="2" type="ORF">HA331_00330</name>
</gene>
<dbReference type="SUPFAM" id="SSF51366">
    <property type="entry name" value="Ribulose-phoshate binding barrel"/>
    <property type="match status" value="1"/>
</dbReference>
<accession>A0A832T2S0</accession>
<dbReference type="GeneID" id="1443530"/>
<dbReference type="OMA" id="ENFFDAP"/>
<dbReference type="PANTHER" id="PTHR21381">
    <property type="entry name" value="ZGC:162297"/>
    <property type="match status" value="1"/>
</dbReference>
<evidence type="ECO:0000313" key="3">
    <source>
        <dbReference type="Proteomes" id="UP000617544"/>
    </source>
</evidence>
<dbReference type="CDD" id="cd04722">
    <property type="entry name" value="TIM_phosphate_binding"/>
    <property type="match status" value="1"/>
</dbReference>
<evidence type="ECO:0000256" key="1">
    <source>
        <dbReference type="ARBA" id="ARBA00006007"/>
    </source>
</evidence>